<reference evidence="2" key="1">
    <citation type="journal article" date="2015" name="Nat. Genet.">
        <title>The genome and transcriptome of the zoonotic hookworm Ancylostoma ceylanicum identify infection-specific gene families.</title>
        <authorList>
            <person name="Schwarz E.M."/>
            <person name="Hu Y."/>
            <person name="Antoshechkin I."/>
            <person name="Miller M.M."/>
            <person name="Sternberg P.W."/>
            <person name="Aroian R.V."/>
        </authorList>
    </citation>
    <scope>NUCLEOTIDE SEQUENCE</scope>
    <source>
        <strain evidence="2">HY135</strain>
    </source>
</reference>
<dbReference type="Proteomes" id="UP000024635">
    <property type="component" value="Unassembled WGS sequence"/>
</dbReference>
<gene>
    <name evidence="1" type="primary">Acey_s0382.g366</name>
    <name evidence="1" type="ORF">Y032_0382g366</name>
</gene>
<evidence type="ECO:0000313" key="1">
    <source>
        <dbReference type="EMBL" id="EYB81476.1"/>
    </source>
</evidence>
<keyword evidence="2" id="KW-1185">Reference proteome</keyword>
<organism evidence="1 2">
    <name type="scientific">Ancylostoma ceylanicum</name>
    <dbReference type="NCBI Taxonomy" id="53326"/>
    <lineage>
        <taxon>Eukaryota</taxon>
        <taxon>Metazoa</taxon>
        <taxon>Ecdysozoa</taxon>
        <taxon>Nematoda</taxon>
        <taxon>Chromadorea</taxon>
        <taxon>Rhabditida</taxon>
        <taxon>Rhabditina</taxon>
        <taxon>Rhabditomorpha</taxon>
        <taxon>Strongyloidea</taxon>
        <taxon>Ancylostomatidae</taxon>
        <taxon>Ancylostomatinae</taxon>
        <taxon>Ancylostoma</taxon>
    </lineage>
</organism>
<proteinExistence type="predicted"/>
<accession>A0A016RT43</accession>
<dbReference type="AlphaFoldDB" id="A0A016RT43"/>
<evidence type="ECO:0000313" key="2">
    <source>
        <dbReference type="Proteomes" id="UP000024635"/>
    </source>
</evidence>
<sequence length="75" mass="8340">MSITKLPCPDRNSVTLDLEFNKLSITLAALIVDCERADTNRVNADGITTASAEAQLKEVEDNHHHYILGRHQVLL</sequence>
<protein>
    <submittedName>
        <fullName evidence="1">Uncharacterized protein</fullName>
    </submittedName>
</protein>
<comment type="caution">
    <text evidence="1">The sequence shown here is derived from an EMBL/GenBank/DDBJ whole genome shotgun (WGS) entry which is preliminary data.</text>
</comment>
<name>A0A016RT43_9BILA</name>
<dbReference type="EMBL" id="JARK01001718">
    <property type="protein sequence ID" value="EYB81476.1"/>
    <property type="molecule type" value="Genomic_DNA"/>
</dbReference>